<dbReference type="InterPro" id="IPR036868">
    <property type="entry name" value="TusA-like_sf"/>
</dbReference>
<dbReference type="Pfam" id="PF01206">
    <property type="entry name" value="TusA"/>
    <property type="match status" value="1"/>
</dbReference>
<dbReference type="Proteomes" id="UP000245708">
    <property type="component" value="Unassembled WGS sequence"/>
</dbReference>
<evidence type="ECO:0000256" key="1">
    <source>
        <dbReference type="ARBA" id="ARBA00008984"/>
    </source>
</evidence>
<dbReference type="AlphaFoldDB" id="A0A316GP45"/>
<proteinExistence type="inferred from homology"/>
<feature type="domain" description="UPF0033" evidence="2">
    <location>
        <begin position="17"/>
        <end position="41"/>
    </location>
</feature>
<reference evidence="3 4" key="1">
    <citation type="submission" date="2018-05" db="EMBL/GenBank/DDBJ databases">
        <title>Genomic Encyclopedia of Type Strains, Phase IV (KMG-IV): sequencing the most valuable type-strain genomes for metagenomic binning, comparative biology and taxonomic classification.</title>
        <authorList>
            <person name="Goeker M."/>
        </authorList>
    </citation>
    <scope>NUCLEOTIDE SEQUENCE [LARGE SCALE GENOMIC DNA]</scope>
    <source>
        <strain evidence="3 4">DSM 16097</strain>
    </source>
</reference>
<comment type="similarity">
    <text evidence="1">Belongs to the sulfur carrier protein TusA family.</text>
</comment>
<dbReference type="SUPFAM" id="SSF64307">
    <property type="entry name" value="SirA-like"/>
    <property type="match status" value="1"/>
</dbReference>
<gene>
    <name evidence="3" type="ORF">C7455_101464</name>
</gene>
<dbReference type="PANTHER" id="PTHR33279:SF6">
    <property type="entry name" value="SULFUR CARRIER PROTEIN YEDF-RELATED"/>
    <property type="match status" value="1"/>
</dbReference>
<evidence type="ECO:0000313" key="3">
    <source>
        <dbReference type="EMBL" id="PWK62438.1"/>
    </source>
</evidence>
<dbReference type="CDD" id="cd00291">
    <property type="entry name" value="SirA_YedF_YeeD"/>
    <property type="match status" value="1"/>
</dbReference>
<dbReference type="InterPro" id="IPR001455">
    <property type="entry name" value="TusA-like"/>
</dbReference>
<organism evidence="3 4">
    <name type="scientific">Roseicyclus mahoneyensis</name>
    <dbReference type="NCBI Taxonomy" id="164332"/>
    <lineage>
        <taxon>Bacteria</taxon>
        <taxon>Pseudomonadati</taxon>
        <taxon>Pseudomonadota</taxon>
        <taxon>Alphaproteobacteria</taxon>
        <taxon>Rhodobacterales</taxon>
        <taxon>Roseobacteraceae</taxon>
        <taxon>Roseicyclus</taxon>
    </lineage>
</organism>
<dbReference type="PANTHER" id="PTHR33279">
    <property type="entry name" value="SULFUR CARRIER PROTEIN YEDF-RELATED"/>
    <property type="match status" value="1"/>
</dbReference>
<dbReference type="Gene3D" id="3.30.110.40">
    <property type="entry name" value="TusA-like domain"/>
    <property type="match status" value="1"/>
</dbReference>
<keyword evidence="4" id="KW-1185">Reference proteome</keyword>
<name>A0A316GP45_9RHOB</name>
<evidence type="ECO:0000259" key="2">
    <source>
        <dbReference type="PROSITE" id="PS01148"/>
    </source>
</evidence>
<sequence>MAFRAAYRKRMEWDVEIDAQGLKCPLPVLRLRQKLAVLRPGQVVRLVVDDPMAEIDVPHFCAEGGHRLVGQGVEGRGAVFFVAKG</sequence>
<dbReference type="PROSITE" id="PS01148">
    <property type="entry name" value="UPF0033"/>
    <property type="match status" value="1"/>
</dbReference>
<dbReference type="RefSeq" id="WP_342767612.1">
    <property type="nucleotide sequence ID" value="NZ_QGGW01000001.1"/>
</dbReference>
<accession>A0A316GP45</accession>
<comment type="caution">
    <text evidence="3">The sequence shown here is derived from an EMBL/GenBank/DDBJ whole genome shotgun (WGS) entry which is preliminary data.</text>
</comment>
<evidence type="ECO:0000313" key="4">
    <source>
        <dbReference type="Proteomes" id="UP000245708"/>
    </source>
</evidence>
<protein>
    <submittedName>
        <fullName evidence="3">tRNA 2-thiouridine synthesizing protein A</fullName>
    </submittedName>
</protein>
<dbReference type="EMBL" id="QGGW01000001">
    <property type="protein sequence ID" value="PWK62438.1"/>
    <property type="molecule type" value="Genomic_DNA"/>
</dbReference>